<name>A0A0F8WNY6_9ZZZZ</name>
<evidence type="ECO:0000313" key="1">
    <source>
        <dbReference type="EMBL" id="KKK58602.1"/>
    </source>
</evidence>
<accession>A0A0F8WNY6</accession>
<comment type="caution">
    <text evidence="1">The sequence shown here is derived from an EMBL/GenBank/DDBJ whole genome shotgun (WGS) entry which is preliminary data.</text>
</comment>
<protein>
    <submittedName>
        <fullName evidence="1">Uncharacterized protein</fullName>
    </submittedName>
</protein>
<organism evidence="1">
    <name type="scientific">marine sediment metagenome</name>
    <dbReference type="NCBI Taxonomy" id="412755"/>
    <lineage>
        <taxon>unclassified sequences</taxon>
        <taxon>metagenomes</taxon>
        <taxon>ecological metagenomes</taxon>
    </lineage>
</organism>
<reference evidence="1" key="1">
    <citation type="journal article" date="2015" name="Nature">
        <title>Complex archaea that bridge the gap between prokaryotes and eukaryotes.</title>
        <authorList>
            <person name="Spang A."/>
            <person name="Saw J.H."/>
            <person name="Jorgensen S.L."/>
            <person name="Zaremba-Niedzwiedzka K."/>
            <person name="Martijn J."/>
            <person name="Lind A.E."/>
            <person name="van Eijk R."/>
            <person name="Schleper C."/>
            <person name="Guy L."/>
            <person name="Ettema T.J."/>
        </authorList>
    </citation>
    <scope>NUCLEOTIDE SEQUENCE</scope>
</reference>
<dbReference type="EMBL" id="LAZR01063893">
    <property type="protein sequence ID" value="KKK58602.1"/>
    <property type="molecule type" value="Genomic_DNA"/>
</dbReference>
<sequence>MITFHRHRYSEPVAEQMVKKTYHLDGTNLGIDAPITVVTDRCRVCGKLRQQTVEGSLSAESLGFLLDN</sequence>
<proteinExistence type="predicted"/>
<gene>
    <name evidence="1" type="ORF">LCGC14_3042770</name>
</gene>
<dbReference type="AlphaFoldDB" id="A0A0F8WNY6"/>